<dbReference type="GeneID" id="9800729"/>
<dbReference type="RefSeq" id="XP_003092749.2">
    <property type="nucleotide sequence ID" value="XM_003092701.2"/>
</dbReference>
<dbReference type="AlphaFoldDB" id="E3NFS4"/>
<keyword evidence="12" id="KW-1185">Reference proteome</keyword>
<evidence type="ECO:0000256" key="10">
    <source>
        <dbReference type="RuleBase" id="RU368065"/>
    </source>
</evidence>
<feature type="transmembrane region" description="Helical" evidence="10">
    <location>
        <begin position="156"/>
        <end position="177"/>
    </location>
</feature>
<comment type="subcellular location">
    <subcellularLocation>
        <location evidence="1 10">Endoplasmic reticulum membrane</location>
        <topology evidence="1 10">Multi-pass membrane protein</topology>
    </subcellularLocation>
</comment>
<dbReference type="GO" id="GO:0005789">
    <property type="term" value="C:endoplasmic reticulum membrane"/>
    <property type="evidence" value="ECO:0007669"/>
    <property type="project" value="UniProtKB-SubCell"/>
</dbReference>
<dbReference type="EMBL" id="DS268642">
    <property type="protein sequence ID" value="EFO96501.1"/>
    <property type="molecule type" value="Genomic_DNA"/>
</dbReference>
<evidence type="ECO:0000313" key="11">
    <source>
        <dbReference type="EMBL" id="EFO96501.1"/>
    </source>
</evidence>
<evidence type="ECO:0000256" key="8">
    <source>
        <dbReference type="ARBA" id="ARBA00023098"/>
    </source>
</evidence>
<dbReference type="HOGENOM" id="CLU_076722_1_0_1"/>
<dbReference type="GO" id="GO:0032366">
    <property type="term" value="P:intracellular sterol transport"/>
    <property type="evidence" value="ECO:0007669"/>
    <property type="project" value="UniProtKB-UniRule"/>
</dbReference>
<dbReference type="eggNOG" id="KOG3134">
    <property type="taxonomic scope" value="Eukaryota"/>
</dbReference>
<dbReference type="OMA" id="KLYWKVS"/>
<dbReference type="Pfam" id="PF04161">
    <property type="entry name" value="Arv1"/>
    <property type="match status" value="1"/>
</dbReference>
<protein>
    <recommendedName>
        <fullName evidence="10">Protein ARV</fullName>
    </recommendedName>
</protein>
<comment type="caution">
    <text evidence="10">Lacks conserved residue(s) required for the propagation of feature annotation.</text>
</comment>
<dbReference type="KEGG" id="crq:GCK72_004284"/>
<dbReference type="Proteomes" id="UP000008281">
    <property type="component" value="Unassembled WGS sequence"/>
</dbReference>
<dbReference type="InParanoid" id="E3NFS4"/>
<evidence type="ECO:0000256" key="6">
    <source>
        <dbReference type="ARBA" id="ARBA00022989"/>
    </source>
</evidence>
<dbReference type="GO" id="GO:0032541">
    <property type="term" value="C:cortical endoplasmic reticulum"/>
    <property type="evidence" value="ECO:0007669"/>
    <property type="project" value="TreeGrafter"/>
</dbReference>
<dbReference type="OrthoDB" id="2192830at2759"/>
<dbReference type="GO" id="GO:0006665">
    <property type="term" value="P:sphingolipid metabolic process"/>
    <property type="evidence" value="ECO:0007669"/>
    <property type="project" value="TreeGrafter"/>
</dbReference>
<dbReference type="FunCoup" id="E3NFS4">
    <property type="interactions" value="2546"/>
</dbReference>
<comment type="similarity">
    <text evidence="2 10">Belongs to the ARV1 family.</text>
</comment>
<evidence type="ECO:0000313" key="12">
    <source>
        <dbReference type="Proteomes" id="UP000008281"/>
    </source>
</evidence>
<evidence type="ECO:0000256" key="9">
    <source>
        <dbReference type="ARBA" id="ARBA00023136"/>
    </source>
</evidence>
<dbReference type="STRING" id="31234.E3NFS4"/>
<proteinExistence type="inferred from homology"/>
<evidence type="ECO:0000256" key="1">
    <source>
        <dbReference type="ARBA" id="ARBA00004477"/>
    </source>
</evidence>
<keyword evidence="6 10" id="KW-1133">Transmembrane helix</keyword>
<keyword evidence="8 10" id="KW-0443">Lipid metabolism</keyword>
<name>E3NFS4_CAERE</name>
<keyword evidence="7 10" id="KW-0445">Lipid transport</keyword>
<evidence type="ECO:0000256" key="7">
    <source>
        <dbReference type="ARBA" id="ARBA00023055"/>
    </source>
</evidence>
<dbReference type="GO" id="GO:0097036">
    <property type="term" value="P:regulation of plasma membrane sterol distribution"/>
    <property type="evidence" value="ECO:0007669"/>
    <property type="project" value="UniProtKB-UniRule"/>
</dbReference>
<feature type="transmembrane region" description="Helical" evidence="10">
    <location>
        <begin position="189"/>
        <end position="212"/>
    </location>
</feature>
<reference evidence="11" key="1">
    <citation type="submission" date="2007-07" db="EMBL/GenBank/DDBJ databases">
        <title>PCAP assembly of the Caenorhabditis remanei genome.</title>
        <authorList>
            <consortium name="The Caenorhabditis remanei Sequencing Consortium"/>
            <person name="Wilson R.K."/>
        </authorList>
    </citation>
    <scope>NUCLEOTIDE SEQUENCE [LARGE SCALE GENOMIC DNA]</scope>
    <source>
        <strain evidence="11">PB4641</strain>
    </source>
</reference>
<evidence type="ECO:0000256" key="4">
    <source>
        <dbReference type="ARBA" id="ARBA00022692"/>
    </source>
</evidence>
<dbReference type="InterPro" id="IPR007290">
    <property type="entry name" value="Arv1"/>
</dbReference>
<evidence type="ECO:0000256" key="2">
    <source>
        <dbReference type="ARBA" id="ARBA00009187"/>
    </source>
</evidence>
<dbReference type="GO" id="GO:0016125">
    <property type="term" value="P:sterol metabolic process"/>
    <property type="evidence" value="ECO:0007669"/>
    <property type="project" value="UniProtKB-UniRule"/>
</dbReference>
<comment type="function">
    <text evidence="10">Mediator of sterol homeostasis involved in sterol uptake, trafficking and distribution into membranes.</text>
</comment>
<dbReference type="GO" id="GO:0005794">
    <property type="term" value="C:Golgi apparatus"/>
    <property type="evidence" value="ECO:0007669"/>
    <property type="project" value="TreeGrafter"/>
</dbReference>
<gene>
    <name evidence="11" type="ORF">CRE_24810</name>
</gene>
<organism evidence="12">
    <name type="scientific">Caenorhabditis remanei</name>
    <name type="common">Caenorhabditis vulgaris</name>
    <dbReference type="NCBI Taxonomy" id="31234"/>
    <lineage>
        <taxon>Eukaryota</taxon>
        <taxon>Metazoa</taxon>
        <taxon>Ecdysozoa</taxon>
        <taxon>Nematoda</taxon>
        <taxon>Chromadorea</taxon>
        <taxon>Rhabditida</taxon>
        <taxon>Rhabditina</taxon>
        <taxon>Rhabditomorpha</taxon>
        <taxon>Rhabditoidea</taxon>
        <taxon>Rhabditidae</taxon>
        <taxon>Peloderinae</taxon>
        <taxon>Caenorhabditis</taxon>
    </lineage>
</organism>
<evidence type="ECO:0000256" key="5">
    <source>
        <dbReference type="ARBA" id="ARBA00022824"/>
    </source>
</evidence>
<accession>E3NFS4</accession>
<dbReference type="PANTHER" id="PTHR14467">
    <property type="entry name" value="ARV1"/>
    <property type="match status" value="1"/>
</dbReference>
<dbReference type="PANTHER" id="PTHR14467:SF0">
    <property type="entry name" value="PROTEIN ARV1"/>
    <property type="match status" value="1"/>
</dbReference>
<dbReference type="CTD" id="9800729"/>
<keyword evidence="3 10" id="KW-0813">Transport</keyword>
<keyword evidence="9 10" id="KW-0472">Membrane</keyword>
<keyword evidence="4 10" id="KW-0812">Transmembrane</keyword>
<keyword evidence="5 10" id="KW-0256">Endoplasmic reticulum</keyword>
<evidence type="ECO:0000256" key="3">
    <source>
        <dbReference type="ARBA" id="ARBA00022448"/>
    </source>
</evidence>
<sequence>MILLCRFTSHEIFFSRPFRSFSFEISSKFLIFRDFRMWKSRYKSKEREEYACVNCQEVSTSLYRKYSEGVIRLTECEKCGEVVDKYIEQDVVLVVIDLMLQYVQAYRHLLLNVRIQRPERLFVIFWLSHAAEVWIRDKSSSETQQVADQEWMFYRCLLLSAAEICSYLCVILLYSLWKNEKNGTTNFKHLIGSTLLGYYGNVAVVISFIFCLSHRLSYQIVMQIFLLVSHVQVQRVLFPTVSMTDNIIVVLVSKLCSTITGGLLTSAIL</sequence>